<organism evidence="2 3">
    <name type="scientific">Trichuris muris</name>
    <name type="common">Mouse whipworm</name>
    <dbReference type="NCBI Taxonomy" id="70415"/>
    <lineage>
        <taxon>Eukaryota</taxon>
        <taxon>Metazoa</taxon>
        <taxon>Ecdysozoa</taxon>
        <taxon>Nematoda</taxon>
        <taxon>Enoplea</taxon>
        <taxon>Dorylaimia</taxon>
        <taxon>Trichinellida</taxon>
        <taxon>Trichuridae</taxon>
        <taxon>Trichuris</taxon>
    </lineage>
</organism>
<proteinExistence type="predicted"/>
<sequence>MMANPQNPVVLGPGMRKLLSVNTGTDSSTEPITANVSDQGPPGMNDFGFIAFTIDRLSNTVDVVHSGNVGNRLLTELSKTALDHLSKSPAFAHVTANSVPRGVQESSKSSSVDRSTACSVPLASLKELDGTTGEASEILPTTSEITVDKDSSDCNLSIELGESDSPSTTSEGDANTDDMIACNGTPSARESEMDIVQGECREAGPATFQNVFNEILACTVHNDDSPVEELVPDKGPSETMFDDIRKEGSVEALVWALNFSCLACLSEVDVVPDEDEEPSDRSGGQTGRRSVRATRTTRRHDCIVKHKLPRNLRRAHAAYEDEMQTDVQSEEPSFRPHIHDEALTVEPHEDVMPKGSGPQRTDALETIDVRSPERADEAASEELKSMASEIPVQSNNEVICNDVQVTTGCANRRKRARRIRC</sequence>
<evidence type="ECO:0000256" key="1">
    <source>
        <dbReference type="SAM" id="MobiDB-lite"/>
    </source>
</evidence>
<name>A0A5S6QCW0_TRIMR</name>
<reference evidence="3" key="1">
    <citation type="submission" date="2019-12" db="UniProtKB">
        <authorList>
            <consortium name="WormBaseParasite"/>
        </authorList>
    </citation>
    <scope>IDENTIFICATION</scope>
</reference>
<dbReference type="WBParaSite" id="TMUE_1000005196.1">
    <property type="protein sequence ID" value="TMUE_1000005196.1"/>
    <property type="gene ID" value="WBGene00285219"/>
</dbReference>
<keyword evidence="2" id="KW-1185">Reference proteome</keyword>
<dbReference type="AlphaFoldDB" id="A0A5S6QCW0"/>
<feature type="region of interest" description="Disordered" evidence="1">
    <location>
        <begin position="155"/>
        <end position="178"/>
    </location>
</feature>
<evidence type="ECO:0000313" key="2">
    <source>
        <dbReference type="Proteomes" id="UP000046395"/>
    </source>
</evidence>
<accession>A0A5S6QCW0</accession>
<feature type="compositionally biased region" description="Polar residues" evidence="1">
    <location>
        <begin position="164"/>
        <end position="173"/>
    </location>
</feature>
<evidence type="ECO:0000313" key="3">
    <source>
        <dbReference type="WBParaSite" id="TMUE_1000005196.1"/>
    </source>
</evidence>
<feature type="region of interest" description="Disordered" evidence="1">
    <location>
        <begin position="273"/>
        <end position="297"/>
    </location>
</feature>
<dbReference type="Proteomes" id="UP000046395">
    <property type="component" value="Unassembled WGS sequence"/>
</dbReference>
<protein>
    <submittedName>
        <fullName evidence="3">Uncharacterized protein</fullName>
    </submittedName>
</protein>